<keyword evidence="3" id="KW-0732">Signal</keyword>
<feature type="signal peptide" evidence="3">
    <location>
        <begin position="1"/>
        <end position="21"/>
    </location>
</feature>
<keyword evidence="5" id="KW-1185">Reference proteome</keyword>
<keyword evidence="2" id="KW-0472">Membrane</keyword>
<proteinExistence type="predicted"/>
<feature type="region of interest" description="Disordered" evidence="1">
    <location>
        <begin position="211"/>
        <end position="240"/>
    </location>
</feature>
<dbReference type="Proteomes" id="UP001224775">
    <property type="component" value="Unassembled WGS sequence"/>
</dbReference>
<evidence type="ECO:0000256" key="2">
    <source>
        <dbReference type="SAM" id="Phobius"/>
    </source>
</evidence>
<feature type="transmembrane region" description="Helical" evidence="2">
    <location>
        <begin position="111"/>
        <end position="132"/>
    </location>
</feature>
<evidence type="ECO:0000256" key="1">
    <source>
        <dbReference type="SAM" id="MobiDB-lite"/>
    </source>
</evidence>
<keyword evidence="2" id="KW-0812">Transmembrane</keyword>
<name>A0AAD9DK68_9STRA</name>
<evidence type="ECO:0000256" key="3">
    <source>
        <dbReference type="SAM" id="SignalP"/>
    </source>
</evidence>
<evidence type="ECO:0000313" key="4">
    <source>
        <dbReference type="EMBL" id="KAK1749219.1"/>
    </source>
</evidence>
<gene>
    <name evidence="4" type="ORF">QTG54_001158</name>
</gene>
<sequence>MTSKTIAVFLLINLFASAVQAFVIRPATGIHKCKINAPISIGNALSSSTISRPRKNTSLQMGYQLPPSPQGPKGPLDEIKAVLPTIGTAVLVGLFFASPLGGAFFAITNTLFVLAFVTPFLLFAGFQIWSALYTVEAPCPSCGQLPVRALKNGEPTVCLNCGAFSRANEKGDGLELCNNPYDMMNEGGGSGSLFDSLFGGMGGGDGISDFDVMGSGNSNKQEQAKSKKQGTIIDVEVERD</sequence>
<dbReference type="AlphaFoldDB" id="A0AAD9DK68"/>
<evidence type="ECO:0000313" key="5">
    <source>
        <dbReference type="Proteomes" id="UP001224775"/>
    </source>
</evidence>
<reference evidence="4" key="1">
    <citation type="submission" date="2023-06" db="EMBL/GenBank/DDBJ databases">
        <title>Survivors Of The Sea: Transcriptome response of Skeletonema marinoi to long-term dormancy.</title>
        <authorList>
            <person name="Pinder M.I.M."/>
            <person name="Kourtchenko O."/>
            <person name="Robertson E.K."/>
            <person name="Larsson T."/>
            <person name="Maumus F."/>
            <person name="Osuna-Cruz C.M."/>
            <person name="Vancaester E."/>
            <person name="Stenow R."/>
            <person name="Vandepoele K."/>
            <person name="Ploug H."/>
            <person name="Bruchert V."/>
            <person name="Godhe A."/>
            <person name="Topel M."/>
        </authorList>
    </citation>
    <scope>NUCLEOTIDE SEQUENCE</scope>
    <source>
        <strain evidence="4">R05AC</strain>
    </source>
</reference>
<accession>A0AAD9DK68</accession>
<comment type="caution">
    <text evidence="4">The sequence shown here is derived from an EMBL/GenBank/DDBJ whole genome shotgun (WGS) entry which is preliminary data.</text>
</comment>
<keyword evidence="2" id="KW-1133">Transmembrane helix</keyword>
<organism evidence="4 5">
    <name type="scientific">Skeletonema marinoi</name>
    <dbReference type="NCBI Taxonomy" id="267567"/>
    <lineage>
        <taxon>Eukaryota</taxon>
        <taxon>Sar</taxon>
        <taxon>Stramenopiles</taxon>
        <taxon>Ochrophyta</taxon>
        <taxon>Bacillariophyta</taxon>
        <taxon>Coscinodiscophyceae</taxon>
        <taxon>Thalassiosirophycidae</taxon>
        <taxon>Thalassiosirales</taxon>
        <taxon>Skeletonemataceae</taxon>
        <taxon>Skeletonema</taxon>
        <taxon>Skeletonema marinoi-dohrnii complex</taxon>
    </lineage>
</organism>
<dbReference type="EMBL" id="JATAAI010000001">
    <property type="protein sequence ID" value="KAK1749219.1"/>
    <property type="molecule type" value="Genomic_DNA"/>
</dbReference>
<feature type="transmembrane region" description="Helical" evidence="2">
    <location>
        <begin position="81"/>
        <end position="104"/>
    </location>
</feature>
<feature type="chain" id="PRO_5042270651" evidence="3">
    <location>
        <begin position="22"/>
        <end position="240"/>
    </location>
</feature>
<protein>
    <submittedName>
        <fullName evidence="4">Uncharacterized protein</fullName>
    </submittedName>
</protein>